<proteinExistence type="predicted"/>
<gene>
    <name evidence="1" type="ORF">OSTLU_33174</name>
</gene>
<evidence type="ECO:0000313" key="2">
    <source>
        <dbReference type="Proteomes" id="UP000001568"/>
    </source>
</evidence>
<dbReference type="AlphaFoldDB" id="A4S1P4"/>
<dbReference type="Proteomes" id="UP000001568">
    <property type="component" value="Chromosome 8"/>
</dbReference>
<dbReference type="EMBL" id="CP000588">
    <property type="protein sequence ID" value="ABO97476.1"/>
    <property type="molecule type" value="Genomic_DNA"/>
</dbReference>
<dbReference type="Gramene" id="ABO97476">
    <property type="protein sequence ID" value="ABO97476"/>
    <property type="gene ID" value="OSTLU_33174"/>
</dbReference>
<sequence length="283" mass="32303">MARLKSPLEGWTRQRSMTKSVSGAMLSAFSRGASSTSTSTARRAPETRIYYKCDDERTLSVRVETVIERDLLVPLLSVLNESELYSEWLPRWTTPTRLGVRSSEKVAQVGRCSQLVVITCDAPWPLETRQVVLDARAFDDMETSGDIGVLLRTRDCEDDDRVPPKPTDEDVTRIDVDGAFLFRRVPDGWDRVEGEEACDVARDDILTTFGFTVDPKLEYIPTWLLNFIVRTVIGTLWGAFIRVAEEVRDGKRPIHADVIAQKRAVLYDWIEERVERMFIDKLE</sequence>
<dbReference type="eggNOG" id="ENOG502S1D5">
    <property type="taxonomic scope" value="Eukaryota"/>
</dbReference>
<protein>
    <submittedName>
        <fullName evidence="1">Uncharacterized protein</fullName>
    </submittedName>
</protein>
<dbReference type="GeneID" id="5003160"/>
<dbReference type="PANTHER" id="PTHR34560">
    <property type="entry name" value="POLYKETIDE CYCLASE/DEHYDRASE/LIPID TRANSPORT SUPERFAMILY PROTEIN"/>
    <property type="match status" value="1"/>
</dbReference>
<dbReference type="OrthoDB" id="17317at2759"/>
<organism evidence="1 2">
    <name type="scientific">Ostreococcus lucimarinus (strain CCE9901)</name>
    <dbReference type="NCBI Taxonomy" id="436017"/>
    <lineage>
        <taxon>Eukaryota</taxon>
        <taxon>Viridiplantae</taxon>
        <taxon>Chlorophyta</taxon>
        <taxon>Mamiellophyceae</taxon>
        <taxon>Mamiellales</taxon>
        <taxon>Bathycoccaceae</taxon>
        <taxon>Ostreococcus</taxon>
    </lineage>
</organism>
<dbReference type="SUPFAM" id="SSF55961">
    <property type="entry name" value="Bet v1-like"/>
    <property type="match status" value="1"/>
</dbReference>
<dbReference type="OMA" id="WGAFIRV"/>
<dbReference type="HOGENOM" id="CLU_984810_0_0_1"/>
<name>A4S1P4_OSTLU</name>
<dbReference type="RefSeq" id="XP_001419183.1">
    <property type="nucleotide sequence ID" value="XM_001419146.1"/>
</dbReference>
<dbReference type="STRING" id="436017.A4S1P4"/>
<evidence type="ECO:0000313" key="1">
    <source>
        <dbReference type="EMBL" id="ABO97476.1"/>
    </source>
</evidence>
<reference evidence="1 2" key="1">
    <citation type="journal article" date="2007" name="Proc. Natl. Acad. Sci. U.S.A.">
        <title>The tiny eukaryote Ostreococcus provides genomic insights into the paradox of plankton speciation.</title>
        <authorList>
            <person name="Palenik B."/>
            <person name="Grimwood J."/>
            <person name="Aerts A."/>
            <person name="Rouze P."/>
            <person name="Salamov A."/>
            <person name="Putnam N."/>
            <person name="Dupont C."/>
            <person name="Jorgensen R."/>
            <person name="Derelle E."/>
            <person name="Rombauts S."/>
            <person name="Zhou K."/>
            <person name="Otillar R."/>
            <person name="Merchant S.S."/>
            <person name="Podell S."/>
            <person name="Gaasterland T."/>
            <person name="Napoli C."/>
            <person name="Gendler K."/>
            <person name="Manuell A."/>
            <person name="Tai V."/>
            <person name="Vallon O."/>
            <person name="Piganeau G."/>
            <person name="Jancek S."/>
            <person name="Heijde M."/>
            <person name="Jabbari K."/>
            <person name="Bowler C."/>
            <person name="Lohr M."/>
            <person name="Robbens S."/>
            <person name="Werner G."/>
            <person name="Dubchak I."/>
            <person name="Pazour G.J."/>
            <person name="Ren Q."/>
            <person name="Paulsen I."/>
            <person name="Delwiche C."/>
            <person name="Schmutz J."/>
            <person name="Rokhsar D."/>
            <person name="Van de Peer Y."/>
            <person name="Moreau H."/>
            <person name="Grigoriev I.V."/>
        </authorList>
    </citation>
    <scope>NUCLEOTIDE SEQUENCE [LARGE SCALE GENOMIC DNA]</scope>
    <source>
        <strain evidence="1 2">CCE9901</strain>
    </source>
</reference>
<dbReference type="KEGG" id="olu:OSTLU_33174"/>
<dbReference type="Gene3D" id="3.30.530.20">
    <property type="match status" value="1"/>
</dbReference>
<accession>A4S1P4</accession>
<keyword evidence="2" id="KW-1185">Reference proteome</keyword>
<dbReference type="InterPro" id="IPR023393">
    <property type="entry name" value="START-like_dom_sf"/>
</dbReference>
<dbReference type="PANTHER" id="PTHR34560:SF1">
    <property type="entry name" value="START DOMAIN-CONTAINING PROTEIN"/>
    <property type="match status" value="1"/>
</dbReference>